<evidence type="ECO:0000313" key="1">
    <source>
        <dbReference type="EMBL" id="KAH6933262.1"/>
    </source>
</evidence>
<gene>
    <name evidence="1" type="ORF">HPB50_013906</name>
</gene>
<accession>A0ACB7SJD8</accession>
<organism evidence="1 2">
    <name type="scientific">Hyalomma asiaticum</name>
    <name type="common">Tick</name>
    <dbReference type="NCBI Taxonomy" id="266040"/>
    <lineage>
        <taxon>Eukaryota</taxon>
        <taxon>Metazoa</taxon>
        <taxon>Ecdysozoa</taxon>
        <taxon>Arthropoda</taxon>
        <taxon>Chelicerata</taxon>
        <taxon>Arachnida</taxon>
        <taxon>Acari</taxon>
        <taxon>Parasitiformes</taxon>
        <taxon>Ixodida</taxon>
        <taxon>Ixodoidea</taxon>
        <taxon>Ixodidae</taxon>
        <taxon>Hyalomminae</taxon>
        <taxon>Hyalomma</taxon>
    </lineage>
</organism>
<comment type="caution">
    <text evidence="1">The sequence shown here is derived from an EMBL/GenBank/DDBJ whole genome shotgun (WGS) entry which is preliminary data.</text>
</comment>
<sequence length="475" mass="50958">MDDLEGSGDEHPPAPPVPHNKDRARLAPPLALDVSFANGDSEPDSSYGTPVDELPPSTSAEHSSLVNEILQAAAGSHLLGRNASEDLPVNGEHEVHDKLAERRNSCVVERTLVDCNGVLGVSGEGRLGSSAGSIVEEAGLQSARSAAVAHTNGFHAEDGAVTFRSNQCLTTSLPSGTGGSSENGLASQGPSDEDVAQSSVSGKPVGTVPPFRTVAAADSKPLAGTAGAGVGSHERALAELASLSGKLVRIHSLMQARVQERLRTDHEQIEELKQNLDTVCRQKVQCGLEAGELRRQRDQACDHAQRLEQQMASLQDSHAREVELLFQQMGDLKEKNRCLSAVNQEQGRQLQEELSKRGFSSEADAICAKLQLRQELEQLREELLLKDEQLRALAAKFGRFRKAYEDNYQRATDDIDKLDTMLERVIETLEAEPEAVSSCPALRQLLHNLRGGGAGDATSSPSGDNLTTRKTPTAL</sequence>
<evidence type="ECO:0000313" key="2">
    <source>
        <dbReference type="Proteomes" id="UP000821845"/>
    </source>
</evidence>
<reference evidence="1" key="1">
    <citation type="submission" date="2020-05" db="EMBL/GenBank/DDBJ databases">
        <title>Large-scale comparative analyses of tick genomes elucidate their genetic diversity and vector capacities.</title>
        <authorList>
            <person name="Jia N."/>
            <person name="Wang J."/>
            <person name="Shi W."/>
            <person name="Du L."/>
            <person name="Sun Y."/>
            <person name="Zhan W."/>
            <person name="Jiang J."/>
            <person name="Wang Q."/>
            <person name="Zhang B."/>
            <person name="Ji P."/>
            <person name="Sakyi L.B."/>
            <person name="Cui X."/>
            <person name="Yuan T."/>
            <person name="Jiang B."/>
            <person name="Yang W."/>
            <person name="Lam T.T.-Y."/>
            <person name="Chang Q."/>
            <person name="Ding S."/>
            <person name="Wang X."/>
            <person name="Zhu J."/>
            <person name="Ruan X."/>
            <person name="Zhao L."/>
            <person name="Wei J."/>
            <person name="Que T."/>
            <person name="Du C."/>
            <person name="Cheng J."/>
            <person name="Dai P."/>
            <person name="Han X."/>
            <person name="Huang E."/>
            <person name="Gao Y."/>
            <person name="Liu J."/>
            <person name="Shao H."/>
            <person name="Ye R."/>
            <person name="Li L."/>
            <person name="Wei W."/>
            <person name="Wang X."/>
            <person name="Wang C."/>
            <person name="Yang T."/>
            <person name="Huo Q."/>
            <person name="Li W."/>
            <person name="Guo W."/>
            <person name="Chen H."/>
            <person name="Zhou L."/>
            <person name="Ni X."/>
            <person name="Tian J."/>
            <person name="Zhou Y."/>
            <person name="Sheng Y."/>
            <person name="Liu T."/>
            <person name="Pan Y."/>
            <person name="Xia L."/>
            <person name="Li J."/>
            <person name="Zhao F."/>
            <person name="Cao W."/>
        </authorList>
    </citation>
    <scope>NUCLEOTIDE SEQUENCE</scope>
    <source>
        <strain evidence="1">Hyas-2018</strain>
    </source>
</reference>
<proteinExistence type="predicted"/>
<keyword evidence="2" id="KW-1185">Reference proteome</keyword>
<dbReference type="Proteomes" id="UP000821845">
    <property type="component" value="Chromosome 4"/>
</dbReference>
<name>A0ACB7SJD8_HYAAI</name>
<protein>
    <submittedName>
        <fullName evidence="1">Uncharacterized protein</fullName>
    </submittedName>
</protein>
<dbReference type="EMBL" id="CM023484">
    <property type="protein sequence ID" value="KAH6933262.1"/>
    <property type="molecule type" value="Genomic_DNA"/>
</dbReference>